<protein>
    <submittedName>
        <fullName evidence="1">Uncharacterized protein</fullName>
    </submittedName>
</protein>
<dbReference type="InterPro" id="IPR046153">
    <property type="entry name" value="DUF6155"/>
</dbReference>
<dbReference type="EMBL" id="CP016359">
    <property type="protein sequence ID" value="APU69943.1"/>
    <property type="molecule type" value="Genomic_DNA"/>
</dbReference>
<evidence type="ECO:0000313" key="1">
    <source>
        <dbReference type="EMBL" id="APU69943.1"/>
    </source>
</evidence>
<sequence>MSKRDFKKYIAELKRKDLQEQLLDMYERFDEVKKYYDFIFNPQEDKLLDQAKFKISKEYFPVNRRKPKMRRSVAQKIIREYSKLEMAPDVLAEIMFYNVEIAQTFARGKDNISSAFEKSMYKSFEQAVSFLIENGILEAYKERIRKITVESHEQKWSNSYQFVSLADHVL</sequence>
<reference evidence="1 2" key="1">
    <citation type="submission" date="2016-07" db="EMBL/GenBank/DDBJ databases">
        <title>Multi-omics approach to identify versatile polysaccharide utilization systems of a marine flavobacterium Gramella flava.</title>
        <authorList>
            <person name="Tang K."/>
        </authorList>
    </citation>
    <scope>NUCLEOTIDE SEQUENCE [LARGE SCALE GENOMIC DNA]</scope>
    <source>
        <strain evidence="1 2">JLT2011</strain>
    </source>
</reference>
<dbReference type="RefSeq" id="WP_083645527.1">
    <property type="nucleotide sequence ID" value="NZ_AMRU01000004.1"/>
</dbReference>
<gene>
    <name evidence="1" type="ORF">GRFL_3219</name>
</gene>
<dbReference type="KEGG" id="gfl:GRFL_3219"/>
<dbReference type="OrthoDB" id="979203at2"/>
<dbReference type="Pfam" id="PF19652">
    <property type="entry name" value="DUF6155"/>
    <property type="match status" value="1"/>
</dbReference>
<dbReference type="STRING" id="1229726.GRFL_3219"/>
<name>A0A1L7I9S4_9FLAO</name>
<dbReference type="Proteomes" id="UP000186230">
    <property type="component" value="Chromosome"/>
</dbReference>
<organism evidence="1 2">
    <name type="scientific">Christiangramia flava JLT2011</name>
    <dbReference type="NCBI Taxonomy" id="1229726"/>
    <lineage>
        <taxon>Bacteria</taxon>
        <taxon>Pseudomonadati</taxon>
        <taxon>Bacteroidota</taxon>
        <taxon>Flavobacteriia</taxon>
        <taxon>Flavobacteriales</taxon>
        <taxon>Flavobacteriaceae</taxon>
        <taxon>Christiangramia</taxon>
    </lineage>
</organism>
<dbReference type="AlphaFoldDB" id="A0A1L7I9S4"/>
<accession>A0A1L7I9S4</accession>
<evidence type="ECO:0000313" key="2">
    <source>
        <dbReference type="Proteomes" id="UP000186230"/>
    </source>
</evidence>
<keyword evidence="2" id="KW-1185">Reference proteome</keyword>
<proteinExistence type="predicted"/>